<reference evidence="1 2" key="1">
    <citation type="submission" date="2020-07" db="EMBL/GenBank/DDBJ databases">
        <title>Diversity of carbapenemase encoding genes among Pseudomonas putida group clinical isolates in a tertiary Brazilian hospital.</title>
        <authorList>
            <person name="Alberto-Lei F."/>
            <person name="Nodari C.S."/>
            <person name="Streling A.P."/>
            <person name="Paulino J.T."/>
            <person name="Bessa-Neto F.O."/>
            <person name="Cayo R."/>
            <person name="Gales A.C."/>
        </authorList>
    </citation>
    <scope>NUCLEOTIDE SEQUENCE [LARGE SCALE GENOMIC DNA]</scope>
    <source>
        <strain evidence="1 2">14535</strain>
    </source>
</reference>
<comment type="caution">
    <text evidence="1">The sequence shown here is derived from an EMBL/GenBank/DDBJ whole genome shotgun (WGS) entry which is preliminary data.</text>
</comment>
<protein>
    <submittedName>
        <fullName evidence="1">Uncharacterized protein</fullName>
    </submittedName>
</protein>
<accession>A0A7W2JPW6</accession>
<proteinExistence type="predicted"/>
<dbReference type="EMBL" id="JACGCU010000112">
    <property type="protein sequence ID" value="MBA6063008.1"/>
    <property type="molecule type" value="Genomic_DNA"/>
</dbReference>
<dbReference type="AlphaFoldDB" id="A0A7W2JPW6"/>
<evidence type="ECO:0000313" key="2">
    <source>
        <dbReference type="Proteomes" id="UP000556620"/>
    </source>
</evidence>
<organism evidence="1 2">
    <name type="scientific">Pseudomonas juntendi</name>
    <dbReference type="NCBI Taxonomy" id="2666183"/>
    <lineage>
        <taxon>Bacteria</taxon>
        <taxon>Pseudomonadati</taxon>
        <taxon>Pseudomonadota</taxon>
        <taxon>Gammaproteobacteria</taxon>
        <taxon>Pseudomonadales</taxon>
        <taxon>Pseudomonadaceae</taxon>
        <taxon>Pseudomonas</taxon>
    </lineage>
</organism>
<dbReference type="Proteomes" id="UP000556620">
    <property type="component" value="Unassembled WGS sequence"/>
</dbReference>
<name>A0A7W2JPW6_9PSED</name>
<evidence type="ECO:0000313" key="1">
    <source>
        <dbReference type="EMBL" id="MBA6063008.1"/>
    </source>
</evidence>
<gene>
    <name evidence="1" type="ORF">H4C44_28065</name>
</gene>
<sequence>MSLRTYVTYDKAGRICSVLSCQEDLADMIIRANTKLPYVRVDALVNEREFFIVDQAPMPRPYGTAVLEGNWLKAVPAGASVTIEGQMYTADGSDIELEFSHPGSYTITVSKWPYRDQEFTIENPA</sequence>